<evidence type="ECO:0000313" key="5">
    <source>
        <dbReference type="Proteomes" id="UP001201463"/>
    </source>
</evidence>
<name>A0ABS8XET7_9BURK</name>
<feature type="domain" description="FecR protein" evidence="2">
    <location>
        <begin position="112"/>
        <end position="207"/>
    </location>
</feature>
<dbReference type="InterPro" id="IPR006860">
    <property type="entry name" value="FecR"/>
</dbReference>
<evidence type="ECO:0000313" key="4">
    <source>
        <dbReference type="EMBL" id="MCE4538283.1"/>
    </source>
</evidence>
<keyword evidence="1" id="KW-0812">Transmembrane</keyword>
<organism evidence="4 5">
    <name type="scientific">Pelomonas caseinilytica</name>
    <dbReference type="NCBI Taxonomy" id="2906763"/>
    <lineage>
        <taxon>Bacteria</taxon>
        <taxon>Pseudomonadati</taxon>
        <taxon>Pseudomonadota</taxon>
        <taxon>Betaproteobacteria</taxon>
        <taxon>Burkholderiales</taxon>
        <taxon>Sphaerotilaceae</taxon>
        <taxon>Roseateles</taxon>
    </lineage>
</organism>
<evidence type="ECO:0000256" key="1">
    <source>
        <dbReference type="SAM" id="Phobius"/>
    </source>
</evidence>
<feature type="domain" description="FecR N-terminal" evidence="3">
    <location>
        <begin position="12"/>
        <end position="50"/>
    </location>
</feature>
<proteinExistence type="predicted"/>
<dbReference type="InterPro" id="IPR012373">
    <property type="entry name" value="Ferrdict_sens_TM"/>
</dbReference>
<dbReference type="PANTHER" id="PTHR30273:SF2">
    <property type="entry name" value="PROTEIN FECR"/>
    <property type="match status" value="1"/>
</dbReference>
<gene>
    <name evidence="4" type="ORF">LXT12_13580</name>
</gene>
<evidence type="ECO:0000259" key="3">
    <source>
        <dbReference type="Pfam" id="PF16220"/>
    </source>
</evidence>
<dbReference type="PIRSF" id="PIRSF018266">
    <property type="entry name" value="FecR"/>
    <property type="match status" value="1"/>
</dbReference>
<keyword evidence="1" id="KW-0472">Membrane</keyword>
<dbReference type="Gene3D" id="2.60.120.1440">
    <property type="match status" value="1"/>
</dbReference>
<dbReference type="InterPro" id="IPR032623">
    <property type="entry name" value="FecR_N"/>
</dbReference>
<accession>A0ABS8XET7</accession>
<dbReference type="Proteomes" id="UP001201463">
    <property type="component" value="Unassembled WGS sequence"/>
</dbReference>
<reference evidence="4 5" key="1">
    <citation type="submission" date="2021-12" db="EMBL/GenBank/DDBJ databases">
        <title>Genome seq of p7.</title>
        <authorList>
            <person name="Seo T."/>
        </authorList>
    </citation>
    <scope>NUCLEOTIDE SEQUENCE [LARGE SCALE GENOMIC DNA]</scope>
    <source>
        <strain evidence="4 5">P7</strain>
    </source>
</reference>
<dbReference type="PANTHER" id="PTHR30273">
    <property type="entry name" value="PERIPLASMIC SIGNAL SENSOR AND SIGMA FACTOR ACTIVATOR FECR-RELATED"/>
    <property type="match status" value="1"/>
</dbReference>
<dbReference type="EMBL" id="JAJTWT010000005">
    <property type="protein sequence ID" value="MCE4538283.1"/>
    <property type="molecule type" value="Genomic_DNA"/>
</dbReference>
<comment type="caution">
    <text evidence="4">The sequence shown here is derived from an EMBL/GenBank/DDBJ whole genome shotgun (WGS) entry which is preliminary data.</text>
</comment>
<keyword evidence="1" id="KW-1133">Transmembrane helix</keyword>
<dbReference type="Pfam" id="PF04773">
    <property type="entry name" value="FecR"/>
    <property type="match status" value="1"/>
</dbReference>
<keyword evidence="5" id="KW-1185">Reference proteome</keyword>
<evidence type="ECO:0000259" key="2">
    <source>
        <dbReference type="Pfam" id="PF04773"/>
    </source>
</evidence>
<protein>
    <submittedName>
        <fullName evidence="4">FecR domain-containing protein</fullName>
    </submittedName>
</protein>
<dbReference type="RefSeq" id="WP_233392723.1">
    <property type="nucleotide sequence ID" value="NZ_JAJTWT010000005.1"/>
</dbReference>
<dbReference type="Pfam" id="PF16220">
    <property type="entry name" value="DUF4880"/>
    <property type="match status" value="1"/>
</dbReference>
<feature type="transmembrane region" description="Helical" evidence="1">
    <location>
        <begin position="84"/>
        <end position="106"/>
    </location>
</feature>
<sequence>MKPKVTREIAAEAAVWVTRLHGPDRSPQMEREFRAWQAQSAVHREAFERCTDVWIDVGKIKLATAYETVSPSSWRKRPRHGARWWAAGAATAGMLAVMLLLGRQWWEQGNFTTDIGEQRAVMLDDGSRMLMNTDTQLRMAFDDRQRTIEVRRGEAFFEVAKDPHRPFVVRVSGSEVVAVGTAFAVRYGAAQASSPSELTVTLVEGLVNVRPATDAGADAVAPAQAISMKAGERLRLDRSAGSAATEPPKVDRPNVDQVTAWKRSEAVFDATALRDAVDEMNRYSRTPIVLVDGLSRSALRVSGLYRTGDNLGFARAVAHLHGLRLKTEGGRLELGKAQ</sequence>